<gene>
    <name evidence="3" type="ORF">UFOPK2214_01045</name>
</gene>
<organism evidence="3">
    <name type="scientific">freshwater metagenome</name>
    <dbReference type="NCBI Taxonomy" id="449393"/>
    <lineage>
        <taxon>unclassified sequences</taxon>
        <taxon>metagenomes</taxon>
        <taxon>ecological metagenomes</taxon>
    </lineage>
</organism>
<dbReference type="InterPro" id="IPR012495">
    <property type="entry name" value="TadE-like_dom"/>
</dbReference>
<protein>
    <submittedName>
        <fullName evidence="3">Unannotated protein</fullName>
    </submittedName>
</protein>
<keyword evidence="1" id="KW-0472">Membrane</keyword>
<evidence type="ECO:0000259" key="2">
    <source>
        <dbReference type="Pfam" id="PF07811"/>
    </source>
</evidence>
<feature type="domain" description="TadE-like" evidence="2">
    <location>
        <begin position="6"/>
        <end position="48"/>
    </location>
</feature>
<reference evidence="3" key="1">
    <citation type="submission" date="2020-05" db="EMBL/GenBank/DDBJ databases">
        <authorList>
            <person name="Chiriac C."/>
            <person name="Salcher M."/>
            <person name="Ghai R."/>
            <person name="Kavagutti S V."/>
        </authorList>
    </citation>
    <scope>NUCLEOTIDE SEQUENCE</scope>
</reference>
<dbReference type="Pfam" id="PF07811">
    <property type="entry name" value="TadE"/>
    <property type="match status" value="1"/>
</dbReference>
<sequence length="132" mass="14351">MRGERGSIAVEAVILAPVFVLFMVFIAYAGRIASVQQDLHSAAAAAARIASQSRAASMSTRGSQFAQQSMRLNQGHCNEFSTRVSRRMTSGITEVEVIAQCRVNVMGLSLLGIRSPLLTGRSREIVDVYRHP</sequence>
<accession>A0A6J6LCQ8</accession>
<proteinExistence type="predicted"/>
<feature type="transmembrane region" description="Helical" evidence="1">
    <location>
        <begin position="12"/>
        <end position="30"/>
    </location>
</feature>
<evidence type="ECO:0000313" key="3">
    <source>
        <dbReference type="EMBL" id="CAB4658085.1"/>
    </source>
</evidence>
<dbReference type="AlphaFoldDB" id="A0A6J6LCQ8"/>
<keyword evidence="1" id="KW-1133">Transmembrane helix</keyword>
<dbReference type="EMBL" id="CAEZWJ010000033">
    <property type="protein sequence ID" value="CAB4658085.1"/>
    <property type="molecule type" value="Genomic_DNA"/>
</dbReference>
<keyword evidence="1" id="KW-0812">Transmembrane</keyword>
<evidence type="ECO:0000256" key="1">
    <source>
        <dbReference type="SAM" id="Phobius"/>
    </source>
</evidence>
<name>A0A6J6LCQ8_9ZZZZ</name>